<dbReference type="Pfam" id="PF03351">
    <property type="entry name" value="DOMON"/>
    <property type="match status" value="1"/>
</dbReference>
<dbReference type="PANTHER" id="PTHR24049">
    <property type="entry name" value="CRUMBS FAMILY MEMBER"/>
    <property type="match status" value="1"/>
</dbReference>
<feature type="disulfide bond" evidence="5">
    <location>
        <begin position="1237"/>
        <end position="1246"/>
    </location>
</feature>
<feature type="disulfide bond" evidence="5">
    <location>
        <begin position="1004"/>
        <end position="1013"/>
    </location>
</feature>
<feature type="disulfide bond" evidence="5">
    <location>
        <begin position="799"/>
        <end position="808"/>
    </location>
</feature>
<keyword evidence="11" id="KW-1185">Reference proteome</keyword>
<feature type="disulfide bond" evidence="5">
    <location>
        <begin position="1202"/>
        <end position="1211"/>
    </location>
</feature>
<evidence type="ECO:0000313" key="11">
    <source>
        <dbReference type="Proteomes" id="UP000663870"/>
    </source>
</evidence>
<feature type="domain" description="EGF-like" evidence="6">
    <location>
        <begin position="1217"/>
        <end position="1247"/>
    </location>
</feature>
<evidence type="ECO:0000313" key="9">
    <source>
        <dbReference type="EMBL" id="CAF1025915.1"/>
    </source>
</evidence>
<feature type="disulfide bond" evidence="5">
    <location>
        <begin position="1062"/>
        <end position="1072"/>
    </location>
</feature>
<feature type="domain" description="EGF-like" evidence="6">
    <location>
        <begin position="365"/>
        <end position="401"/>
    </location>
</feature>
<feature type="disulfide bond" evidence="5">
    <location>
        <begin position="311"/>
        <end position="320"/>
    </location>
</feature>
<dbReference type="EMBL" id="CAJNOH010000031">
    <property type="protein sequence ID" value="CAF0784787.1"/>
    <property type="molecule type" value="Genomic_DNA"/>
</dbReference>
<dbReference type="GO" id="GO:0032991">
    <property type="term" value="C:protein-containing complex"/>
    <property type="evidence" value="ECO:0007669"/>
    <property type="project" value="TreeGrafter"/>
</dbReference>
<feature type="domain" description="EGF-like" evidence="6">
    <location>
        <begin position="242"/>
        <end position="281"/>
    </location>
</feature>
<dbReference type="Pfam" id="PF00008">
    <property type="entry name" value="EGF"/>
    <property type="match status" value="5"/>
</dbReference>
<dbReference type="GO" id="GO:0007157">
    <property type="term" value="P:heterophilic cell-cell adhesion via plasma membrane cell adhesion molecules"/>
    <property type="evidence" value="ECO:0007669"/>
    <property type="project" value="TreeGrafter"/>
</dbReference>
<dbReference type="PROSITE" id="PS50026">
    <property type="entry name" value="EGF_3"/>
    <property type="match status" value="22"/>
</dbReference>
<feature type="domain" description="DOMON" evidence="7">
    <location>
        <begin position="27"/>
        <end position="147"/>
    </location>
</feature>
<evidence type="ECO:0000256" key="1">
    <source>
        <dbReference type="ARBA" id="ARBA00022536"/>
    </source>
</evidence>
<feature type="disulfide bond" evidence="5">
    <location>
        <begin position="433"/>
        <end position="442"/>
    </location>
</feature>
<protein>
    <submittedName>
        <fullName evidence="8">Uncharacterized protein</fullName>
    </submittedName>
</protein>
<dbReference type="SUPFAM" id="SSF57196">
    <property type="entry name" value="EGF/Laminin"/>
    <property type="match status" value="18"/>
</dbReference>
<feature type="domain" description="EGF-like" evidence="6">
    <location>
        <begin position="732"/>
        <end position="770"/>
    </location>
</feature>
<feature type="disulfide bond" evidence="5">
    <location>
        <begin position="760"/>
        <end position="769"/>
    </location>
</feature>
<feature type="domain" description="EGF-like" evidence="6">
    <location>
        <begin position="609"/>
        <end position="649"/>
    </location>
</feature>
<dbReference type="PROSITE" id="PS01186">
    <property type="entry name" value="EGF_2"/>
    <property type="match status" value="7"/>
</dbReference>
<dbReference type="SMART" id="SM00664">
    <property type="entry name" value="DoH"/>
    <property type="match status" value="1"/>
</dbReference>
<feature type="disulfide bond" evidence="5">
    <location>
        <begin position="962"/>
        <end position="971"/>
    </location>
</feature>
<feature type="disulfide bond" evidence="5">
    <location>
        <begin position="1120"/>
        <end position="1129"/>
    </location>
</feature>
<feature type="disulfide bond" evidence="5">
    <location>
        <begin position="919"/>
        <end position="928"/>
    </location>
</feature>
<evidence type="ECO:0000259" key="6">
    <source>
        <dbReference type="PROSITE" id="PS50026"/>
    </source>
</evidence>
<reference evidence="8" key="1">
    <citation type="submission" date="2021-02" db="EMBL/GenBank/DDBJ databases">
        <authorList>
            <person name="Nowell W R."/>
        </authorList>
    </citation>
    <scope>NUCLEOTIDE SEQUENCE</scope>
</reference>
<feature type="domain" description="EGF-like" evidence="6">
    <location>
        <begin position="651"/>
        <end position="688"/>
    </location>
</feature>
<feature type="domain" description="EGF-like" evidence="6">
    <location>
        <begin position="1015"/>
        <end position="1055"/>
    </location>
</feature>
<feature type="domain" description="EGF-like" evidence="6">
    <location>
        <begin position="483"/>
        <end position="523"/>
    </location>
</feature>
<feature type="disulfide bond" evidence="5">
    <location>
        <begin position="639"/>
        <end position="648"/>
    </location>
</feature>
<feature type="disulfide bond" evidence="5">
    <location>
        <begin position="837"/>
        <end position="846"/>
    </location>
</feature>
<feature type="domain" description="EGF-like" evidence="6">
    <location>
        <begin position="407"/>
        <end position="443"/>
    </location>
</feature>
<feature type="domain" description="EGF-like" evidence="6">
    <location>
        <begin position="1090"/>
        <end position="1130"/>
    </location>
</feature>
<feature type="domain" description="EGF-like" evidence="6">
    <location>
        <begin position="930"/>
        <end position="972"/>
    </location>
</feature>
<gene>
    <name evidence="9" type="ORF">JXQ802_LOCUS15398</name>
    <name evidence="8" type="ORF">PYM288_LOCUS3815</name>
</gene>
<feature type="disulfide bond" evidence="5">
    <location>
        <begin position="369"/>
        <end position="379"/>
    </location>
</feature>
<feature type="domain" description="EGF-like" evidence="6">
    <location>
        <begin position="569"/>
        <end position="607"/>
    </location>
</feature>
<dbReference type="CDD" id="cd09631">
    <property type="entry name" value="DOMON_DOH"/>
    <property type="match status" value="1"/>
</dbReference>
<keyword evidence="3" id="KW-0677">Repeat</keyword>
<feature type="domain" description="EGF-like" evidence="6">
    <location>
        <begin position="291"/>
        <end position="321"/>
    </location>
</feature>
<evidence type="ECO:0000256" key="3">
    <source>
        <dbReference type="ARBA" id="ARBA00022737"/>
    </source>
</evidence>
<dbReference type="InterPro" id="IPR001881">
    <property type="entry name" value="EGF-like_Ca-bd_dom"/>
</dbReference>
<evidence type="ECO:0000313" key="8">
    <source>
        <dbReference type="EMBL" id="CAF0784787.1"/>
    </source>
</evidence>
<dbReference type="Proteomes" id="UP000663870">
    <property type="component" value="Unassembled WGS sequence"/>
</dbReference>
<feature type="domain" description="EGF-like" evidence="6">
    <location>
        <begin position="810"/>
        <end position="847"/>
    </location>
</feature>
<evidence type="ECO:0000256" key="4">
    <source>
        <dbReference type="ARBA" id="ARBA00023157"/>
    </source>
</evidence>
<feature type="disulfide bond" evidence="5">
    <location>
        <begin position="578"/>
        <end position="595"/>
    </location>
</feature>
<organism evidence="8 10">
    <name type="scientific">Rotaria sordida</name>
    <dbReference type="NCBI Taxonomy" id="392033"/>
    <lineage>
        <taxon>Eukaryota</taxon>
        <taxon>Metazoa</taxon>
        <taxon>Spiralia</taxon>
        <taxon>Gnathifera</taxon>
        <taxon>Rotifera</taxon>
        <taxon>Eurotatoria</taxon>
        <taxon>Bdelloidea</taxon>
        <taxon>Philodinida</taxon>
        <taxon>Philodinidae</taxon>
        <taxon>Rotaria</taxon>
    </lineage>
</organism>
<feature type="disulfide bond" evidence="5">
    <location>
        <begin position="678"/>
        <end position="687"/>
    </location>
</feature>
<dbReference type="InterPro" id="IPR000742">
    <property type="entry name" value="EGF"/>
</dbReference>
<dbReference type="GO" id="GO:0005509">
    <property type="term" value="F:calcium ion binding"/>
    <property type="evidence" value="ECO:0007669"/>
    <property type="project" value="InterPro"/>
</dbReference>
<dbReference type="GO" id="GO:0045197">
    <property type="term" value="P:establishment or maintenance of epithelial cell apical/basal polarity"/>
    <property type="evidence" value="ECO:0007669"/>
    <property type="project" value="TreeGrafter"/>
</dbReference>
<feature type="domain" description="EGF-like" evidence="6">
    <location>
        <begin position="445"/>
        <end position="481"/>
    </location>
</feature>
<feature type="disulfide bond" evidence="5">
    <location>
        <begin position="741"/>
        <end position="758"/>
    </location>
</feature>
<feature type="domain" description="EGF-like" evidence="6">
    <location>
        <begin position="976"/>
        <end position="1014"/>
    </location>
</feature>
<feature type="domain" description="EGF-like" evidence="6">
    <location>
        <begin position="691"/>
        <end position="731"/>
    </location>
</feature>
<feature type="disulfide bond" evidence="5">
    <location>
        <begin position="721"/>
        <end position="730"/>
    </location>
</feature>
<dbReference type="PROSITE" id="PS00022">
    <property type="entry name" value="EGF_1"/>
    <property type="match status" value="21"/>
</dbReference>
<dbReference type="InterPro" id="IPR051022">
    <property type="entry name" value="Notch_Cell-Fate_Det"/>
</dbReference>
<dbReference type="InterPro" id="IPR005018">
    <property type="entry name" value="DOMON_domain"/>
</dbReference>
<dbReference type="GO" id="GO:0005886">
    <property type="term" value="C:plasma membrane"/>
    <property type="evidence" value="ECO:0007669"/>
    <property type="project" value="TreeGrafter"/>
</dbReference>
<dbReference type="PROSITE" id="PS50836">
    <property type="entry name" value="DOMON"/>
    <property type="match status" value="1"/>
</dbReference>
<dbReference type="Proteomes" id="UP000663854">
    <property type="component" value="Unassembled WGS sequence"/>
</dbReference>
<evidence type="ECO:0000256" key="5">
    <source>
        <dbReference type="PROSITE-ProRule" id="PRU00076"/>
    </source>
</evidence>
<feature type="disulfide bond" evidence="5">
    <location>
        <begin position="271"/>
        <end position="280"/>
    </location>
</feature>
<dbReference type="SMART" id="SM00179">
    <property type="entry name" value="EGF_CA"/>
    <property type="match status" value="7"/>
</dbReference>
<dbReference type="PANTHER" id="PTHR24049:SF22">
    <property type="entry name" value="DROSOPHILA CRUMBS HOMOLOG"/>
    <property type="match status" value="1"/>
</dbReference>
<evidence type="ECO:0000259" key="7">
    <source>
        <dbReference type="PROSITE" id="PS50836"/>
    </source>
</evidence>
<comment type="caution">
    <text evidence="5">Lacks conserved residue(s) required for the propagation of feature annotation.</text>
</comment>
<feature type="disulfide bond" evidence="5">
    <location>
        <begin position="513"/>
        <end position="522"/>
    </location>
</feature>
<feature type="domain" description="EGF-like" evidence="6">
    <location>
        <begin position="773"/>
        <end position="809"/>
    </location>
</feature>
<feature type="domain" description="EGF-like" evidence="6">
    <location>
        <begin position="848"/>
        <end position="891"/>
    </location>
</feature>
<dbReference type="Gene3D" id="2.10.25.10">
    <property type="entry name" value="Laminin"/>
    <property type="match status" value="19"/>
</dbReference>
<keyword evidence="4 5" id="KW-1015">Disulfide bond</keyword>
<feature type="disulfide bond" evidence="5">
    <location>
        <begin position="1024"/>
        <end position="1041"/>
    </location>
</feature>
<feature type="disulfide bond" evidence="5">
    <location>
        <begin position="985"/>
        <end position="1002"/>
    </location>
</feature>
<keyword evidence="2" id="KW-0732">Signal</keyword>
<feature type="disulfide bond" evidence="5">
    <location>
        <begin position="471"/>
        <end position="480"/>
    </location>
</feature>
<keyword evidence="1 5" id="KW-0245">EGF-like domain</keyword>
<name>A0A813RRA5_9BILA</name>
<feature type="domain" description="EGF-like" evidence="6">
    <location>
        <begin position="893"/>
        <end position="929"/>
    </location>
</feature>
<feature type="domain" description="EGF-like" evidence="6">
    <location>
        <begin position="1170"/>
        <end position="1212"/>
    </location>
</feature>
<evidence type="ECO:0000313" key="10">
    <source>
        <dbReference type="Proteomes" id="UP000663854"/>
    </source>
</evidence>
<proteinExistence type="predicted"/>
<dbReference type="SMART" id="SM00181">
    <property type="entry name" value="EGF"/>
    <property type="match status" value="25"/>
</dbReference>
<feature type="disulfide bond" evidence="5">
    <location>
        <begin position="1079"/>
        <end position="1088"/>
    </location>
</feature>
<dbReference type="EMBL" id="CAJNOL010000357">
    <property type="protein sequence ID" value="CAF1025915.1"/>
    <property type="molecule type" value="Genomic_DNA"/>
</dbReference>
<accession>A0A813RRA5</accession>
<sequence length="1407" mass="152161">MKASNMFTTIQGQCSGGIWPIQDATIGSFTVSWRYNMASNTVQFIIQGQTITSINLASTYIAIGWSDTAPTMNNMDVAMFFPGTQIVQDRYSQGHVVPSIDTQQDFCVIQTNITDKYIYVSFERYLTTGDIQDINFISNLYLMFSMGSYTLSNDTNNFIPQHHFFRIPLQTSISLINCVSSGCLTTTCTISSCSCLQQIISDVAQCICFPPSSCISGSTITPSTTVSILATTSLTLPLSIIMNGSCQNSTNLCSSNGICLQTSTTQYICQCKNDYTGVLCQTPLFSNNSANTNLCECMNGGTCLANGTCLCTDLYRGKFCQLNNPCIDYCHNNSTCSVICTDISCNLPNCTCTNSYIGIQCETIVSGVCQPNPCIYGNCVTLTNTSFQCQCNFGFFGSRCEFINSCLSNPCNQGTCIVSSNCLGLLCSYTCHCPNGTTGQNCEINGNPCLSTPCKNNGSCSVLSNTYSCQCLSLYGGTNCDSIINVCTPNPCFNNGICVRSSNIKDGIYECNCQNGYVGTRCEYASGCISSPCHNSGLCISSTTNCSSTTCLVSCICLTGTTGVYCEQQDTSCLIYPCLNGGICLINPITNITYCQCRSNTIGVRCEIIQSICTNTICLNNGVCYIDTTSGNNTVGCICPLGYTGQYCQTFINICSQNPCGYNGTCFSTSNSSYYCICPNGLVGQSCTSNILTSCSNSPCHYLSTCQQISNTNSISYKCICPDYLTGDRCQYTNNCQQQPCYNQASCISLGSQNNFMCICQPGFGHYDCSIYLGPLCNSNICLNGGTCDYNNTNIRCICSTDFAGPHCEWNSVCSMNTCLNGGTCRQIAATMAECLCATGFTGPTCNLRDSCANFPCKNGAGCQTLLTDTNTNWAAYRCVCPPGFYGQNCDIAVSSCANMLCPSYKICNEQPTGPVCTCPGNKVGTFCQYENPCSLSSTPFCLNSGTCVSSNTDPPIALCLCPESFTGPYCNIMIQNDPCASNPCQTHGYCALSILKTSYSCICQSNYIGDNCERINPCVSSPCLNQAICQGYWNTTNTWCICLCVGTFTGTKCETSLLNPCGGLCMNGSSCVNGVCVCPPQYTGTFCGFDNPCYNPMCQNGGFCSANFNSTGVSFTCTCRSSFTGQYCETSIYTQSANATCTPICYNNGSCVNGLCMCTSQYVGPSCQYENPCINRNPCLNGSTCFGQYNTDGTVYAQCFCPQGYTGIYCEATLCSSTSCNGGTCIATQNSFVCVCPTGKTGDHCQYADACANNPCLPSEQCEQTGNQYKCISCYDKSNFCSMYQNLNQYCDNQYTLLINNIWLPVPEVCQRSCNQCIPVQKLNDRHLKLIEEQDYISENMTITLTSTTTTATISKLNIIFSQEDKCFDQRDDCLMQKACGFCVIFNEKYPNDCVKTCHPDCTFRS</sequence>
<feature type="disulfide bond" evidence="5">
    <location>
        <begin position="391"/>
        <end position="400"/>
    </location>
</feature>
<feature type="domain" description="EGF-like" evidence="6">
    <location>
        <begin position="1058"/>
        <end position="1089"/>
    </location>
</feature>
<dbReference type="InterPro" id="IPR045266">
    <property type="entry name" value="DOH_DOMON"/>
</dbReference>
<feature type="disulfide bond" evidence="5">
    <location>
        <begin position="597"/>
        <end position="606"/>
    </location>
</feature>
<evidence type="ECO:0000256" key="2">
    <source>
        <dbReference type="ARBA" id="ARBA00022729"/>
    </source>
</evidence>
<comment type="caution">
    <text evidence="8">The sequence shown here is derived from an EMBL/GenBank/DDBJ whole genome shotgun (WGS) entry which is preliminary data.</text>
</comment>
<feature type="disulfide bond" evidence="5">
    <location>
        <begin position="881"/>
        <end position="890"/>
    </location>
</feature>